<dbReference type="InterPro" id="IPR038397">
    <property type="entry name" value="TBCC_N_sf"/>
</dbReference>
<dbReference type="InterPro" id="IPR017901">
    <property type="entry name" value="C-CAP_CF_C-like"/>
</dbReference>
<organism evidence="9 10">
    <name type="scientific">Flemingia macrophylla</name>
    <dbReference type="NCBI Taxonomy" id="520843"/>
    <lineage>
        <taxon>Eukaryota</taxon>
        <taxon>Viridiplantae</taxon>
        <taxon>Streptophyta</taxon>
        <taxon>Embryophyta</taxon>
        <taxon>Tracheophyta</taxon>
        <taxon>Spermatophyta</taxon>
        <taxon>Magnoliopsida</taxon>
        <taxon>eudicotyledons</taxon>
        <taxon>Gunneridae</taxon>
        <taxon>Pentapetalae</taxon>
        <taxon>rosids</taxon>
        <taxon>fabids</taxon>
        <taxon>Fabales</taxon>
        <taxon>Fabaceae</taxon>
        <taxon>Papilionoideae</taxon>
        <taxon>50 kb inversion clade</taxon>
        <taxon>NPAAA clade</taxon>
        <taxon>indigoferoid/millettioid clade</taxon>
        <taxon>Phaseoleae</taxon>
        <taxon>Flemingia</taxon>
    </lineage>
</organism>
<comment type="subunit">
    <text evidence="6">Supercomplex made of cofactors A to E. Cofactors A and D function by capturing and stabilizing tubulin in a quasi-native conformation. Cofactor E binds to the cofactor D-tubulin complex; interaction with cofactor C then causes the release of tubulin polypeptides that are committed to the native state.</text>
</comment>
<dbReference type="AlphaFoldDB" id="A0ABD1N5C1"/>
<evidence type="ECO:0000256" key="6">
    <source>
        <dbReference type="ARBA" id="ARBA00026055"/>
    </source>
</evidence>
<dbReference type="InterPro" id="IPR016098">
    <property type="entry name" value="CAP/MinC_C"/>
</dbReference>
<dbReference type="Gene3D" id="1.20.58.1250">
    <property type="entry name" value="Tubulin Binding Cofactor C, N-terminal domain"/>
    <property type="match status" value="1"/>
</dbReference>
<gene>
    <name evidence="9" type="ORF">Fmac_004351</name>
</gene>
<dbReference type="InterPro" id="IPR027684">
    <property type="entry name" value="TBCC"/>
</dbReference>
<protein>
    <recommendedName>
        <fullName evidence="8">C-CAP/cofactor C-like domain-containing protein</fullName>
    </recommendedName>
</protein>
<evidence type="ECO:0000256" key="2">
    <source>
        <dbReference type="ARBA" id="ARBA00008848"/>
    </source>
</evidence>
<feature type="domain" description="C-CAP/cofactor C-like" evidence="8">
    <location>
        <begin position="149"/>
        <end position="306"/>
    </location>
</feature>
<feature type="region of interest" description="Disordered" evidence="7">
    <location>
        <begin position="1"/>
        <end position="46"/>
    </location>
</feature>
<accession>A0ABD1N5C1</accession>
<proteinExistence type="inferred from homology"/>
<evidence type="ECO:0000256" key="3">
    <source>
        <dbReference type="ARBA" id="ARBA00022490"/>
    </source>
</evidence>
<dbReference type="PANTHER" id="PTHR15139">
    <property type="entry name" value="TUBULIN FOLDING COFACTOR C"/>
    <property type="match status" value="1"/>
</dbReference>
<evidence type="ECO:0000313" key="9">
    <source>
        <dbReference type="EMBL" id="KAL2343066.1"/>
    </source>
</evidence>
<comment type="subcellular location">
    <subcellularLocation>
        <location evidence="1">Cytoplasm</location>
    </subcellularLocation>
</comment>
<dbReference type="GO" id="GO:0005737">
    <property type="term" value="C:cytoplasm"/>
    <property type="evidence" value="ECO:0007669"/>
    <property type="project" value="UniProtKB-SubCell"/>
</dbReference>
<sequence>MSDHSSTAMDEEAEKQRKHLAMVERLSKRPQSRPNKPESSSESTSSFLSRFSDLKTSIETQLAQSHSIASDAAQLKLHFQNTSQSISNLEKLVAENSYLLPSYDVRTSLKTIDDLKHSLQNLTSTLIPKKKFSFKNKPTKKDSAIHQPPQNQIATPHSDFPTRRDSPGFANKTGELLIEKLRGSEVGEFALSDLHSCEVRVIGSVRALFVHRLRDCRVYVGPVTGSVLIEEAEGSIFVLASHQIRIHAAKRSDFYLRVRSRPIIEDSNGVRFAPYCLRYEGIEEDLRGAGLDAETGNWANVDDFRWLRAVQSPNWSILPDNERIGVVDLSNLKNEDKEI</sequence>
<dbReference type="Proteomes" id="UP001603857">
    <property type="component" value="Unassembled WGS sequence"/>
</dbReference>
<dbReference type="Pfam" id="PF07986">
    <property type="entry name" value="TBCC"/>
    <property type="match status" value="1"/>
</dbReference>
<comment type="caution">
    <text evidence="9">The sequence shown here is derived from an EMBL/GenBank/DDBJ whole genome shotgun (WGS) entry which is preliminary data.</text>
</comment>
<dbReference type="InterPro" id="IPR012945">
    <property type="entry name" value="Tubulin-bd_cofactor_C_dom"/>
</dbReference>
<keyword evidence="5" id="KW-0143">Chaperone</keyword>
<name>A0ABD1N5C1_9FABA</name>
<dbReference type="InterPro" id="IPR031925">
    <property type="entry name" value="TBCC_N"/>
</dbReference>
<evidence type="ECO:0000256" key="7">
    <source>
        <dbReference type="SAM" id="MobiDB-lite"/>
    </source>
</evidence>
<keyword evidence="10" id="KW-1185">Reference proteome</keyword>
<dbReference type="Gene3D" id="2.160.20.70">
    <property type="match status" value="1"/>
</dbReference>
<feature type="region of interest" description="Disordered" evidence="7">
    <location>
        <begin position="135"/>
        <end position="164"/>
    </location>
</feature>
<evidence type="ECO:0000313" key="10">
    <source>
        <dbReference type="Proteomes" id="UP001603857"/>
    </source>
</evidence>
<dbReference type="FunFam" id="2.160.20.70:FF:000009">
    <property type="entry name" value="Tubulin-folding cofactor C"/>
    <property type="match status" value="1"/>
</dbReference>
<reference evidence="9 10" key="1">
    <citation type="submission" date="2024-08" db="EMBL/GenBank/DDBJ databases">
        <title>Insights into the chromosomal genome structure of Flemingia macrophylla.</title>
        <authorList>
            <person name="Ding Y."/>
            <person name="Zhao Y."/>
            <person name="Bi W."/>
            <person name="Wu M."/>
            <person name="Zhao G."/>
            <person name="Gong Y."/>
            <person name="Li W."/>
            <person name="Zhang P."/>
        </authorList>
    </citation>
    <scope>NUCLEOTIDE SEQUENCE [LARGE SCALE GENOMIC DNA]</scope>
    <source>
        <strain evidence="9">DYQJB</strain>
        <tissue evidence="9">Leaf</tissue>
    </source>
</reference>
<dbReference type="Pfam" id="PF16752">
    <property type="entry name" value="TBCC_N"/>
    <property type="match status" value="1"/>
</dbReference>
<dbReference type="EMBL" id="JBGMDY010000002">
    <property type="protein sequence ID" value="KAL2343066.1"/>
    <property type="molecule type" value="Genomic_DNA"/>
</dbReference>
<evidence type="ECO:0000256" key="4">
    <source>
        <dbReference type="ARBA" id="ARBA00022990"/>
    </source>
</evidence>
<evidence type="ECO:0000256" key="1">
    <source>
        <dbReference type="ARBA" id="ARBA00004496"/>
    </source>
</evidence>
<dbReference type="SMART" id="SM00673">
    <property type="entry name" value="CARP"/>
    <property type="match status" value="2"/>
</dbReference>
<dbReference type="InterPro" id="IPR006599">
    <property type="entry name" value="CARP_motif"/>
</dbReference>
<dbReference type="PROSITE" id="PS51329">
    <property type="entry name" value="C_CAP_COFACTOR_C"/>
    <property type="match status" value="1"/>
</dbReference>
<comment type="similarity">
    <text evidence="2">Belongs to the TBCC family.</text>
</comment>
<evidence type="ECO:0000256" key="5">
    <source>
        <dbReference type="ARBA" id="ARBA00023186"/>
    </source>
</evidence>
<dbReference type="PANTHER" id="PTHR15139:SF0">
    <property type="entry name" value="TUBULIN-SPECIFIC CHAPERONE C"/>
    <property type="match status" value="1"/>
</dbReference>
<evidence type="ECO:0000259" key="8">
    <source>
        <dbReference type="PROSITE" id="PS51329"/>
    </source>
</evidence>
<keyword evidence="3" id="KW-0963">Cytoplasm</keyword>
<keyword evidence="4" id="KW-0007">Acetylation</keyword>